<dbReference type="GO" id="GO:0030001">
    <property type="term" value="P:metal ion transport"/>
    <property type="evidence" value="ECO:0007669"/>
    <property type="project" value="InterPro"/>
</dbReference>
<dbReference type="EMBL" id="SLZY01000020">
    <property type="protein sequence ID" value="TCS69465.1"/>
    <property type="molecule type" value="Genomic_DNA"/>
</dbReference>
<comment type="caution">
    <text evidence="2">The sequence shown here is derived from an EMBL/GenBank/DDBJ whole genome shotgun (WGS) entry which is preliminary data.</text>
</comment>
<dbReference type="PANTHER" id="PTHR42953">
    <property type="entry name" value="HIGH-AFFINITY ZINC UPTAKE SYSTEM PROTEIN ZNUA-RELATED"/>
    <property type="match status" value="1"/>
</dbReference>
<dbReference type="PANTHER" id="PTHR42953:SF2">
    <property type="entry name" value="ADHESION PROTEIN"/>
    <property type="match status" value="1"/>
</dbReference>
<dbReference type="InterPro" id="IPR006127">
    <property type="entry name" value="ZnuA-like"/>
</dbReference>
<gene>
    <name evidence="2" type="ORF">EDC61_12026</name>
</gene>
<dbReference type="GO" id="GO:0046872">
    <property type="term" value="F:metal ion binding"/>
    <property type="evidence" value="ECO:0007669"/>
    <property type="project" value="InterPro"/>
</dbReference>
<dbReference type="Proteomes" id="UP000295135">
    <property type="component" value="Unassembled WGS sequence"/>
</dbReference>
<name>A0A4R3JTA6_9PROT</name>
<dbReference type="Pfam" id="PF01297">
    <property type="entry name" value="ZnuA"/>
    <property type="match status" value="1"/>
</dbReference>
<accession>A0A4R3JTA6</accession>
<dbReference type="RefSeq" id="WP_126458182.1">
    <property type="nucleotide sequence ID" value="NZ_AP018721.1"/>
</dbReference>
<keyword evidence="3" id="KW-1185">Reference proteome</keyword>
<protein>
    <submittedName>
        <fullName evidence="2">Zinc/manganese transport system substrate-binding protein</fullName>
    </submittedName>
</protein>
<dbReference type="SUPFAM" id="SSF53807">
    <property type="entry name" value="Helical backbone' metal receptor"/>
    <property type="match status" value="1"/>
</dbReference>
<dbReference type="OrthoDB" id="9810636at2"/>
<sequence>MRKYLLLCLAALAWPAQAALKVLACEPEWAALVTELAGERAEVAAATSAWQDPHRIEARPSLIARARRADLVVCTGAGLEIGWLPVLLRESANPRIQPGRPGYFLAADFVALLDKPQRVSRAEGDVHPEGNPHIQTDPRQIARVAEALAQRLARLEPDQAAWYQARHADFTRRWQAAQQRWETRAARLRGVRVVSQHNGFPYLYQWLGLVEVATLEPKPGLEPSVAHLGAVTEALKARPASLIVRAAYQPARPSEWLAERTGLPIAVLPFTVGGSDRASDLFGLFDDTLDRLLAAAR</sequence>
<feature type="signal peptide" evidence="1">
    <location>
        <begin position="1"/>
        <end position="18"/>
    </location>
</feature>
<keyword evidence="1" id="KW-0732">Signal</keyword>
<organism evidence="2 3">
    <name type="scientific">Sulfuritortus calidifontis</name>
    <dbReference type="NCBI Taxonomy" id="1914471"/>
    <lineage>
        <taxon>Bacteria</taxon>
        <taxon>Pseudomonadati</taxon>
        <taxon>Pseudomonadota</taxon>
        <taxon>Betaproteobacteria</taxon>
        <taxon>Nitrosomonadales</taxon>
        <taxon>Thiobacillaceae</taxon>
        <taxon>Sulfuritortus</taxon>
    </lineage>
</organism>
<dbReference type="InterPro" id="IPR050492">
    <property type="entry name" value="Bact_metal-bind_prot9"/>
</dbReference>
<feature type="chain" id="PRO_5020593030" evidence="1">
    <location>
        <begin position="19"/>
        <end position="297"/>
    </location>
</feature>
<dbReference type="AlphaFoldDB" id="A0A4R3JTA6"/>
<dbReference type="Gene3D" id="3.40.50.1980">
    <property type="entry name" value="Nitrogenase molybdenum iron protein domain"/>
    <property type="match status" value="2"/>
</dbReference>
<evidence type="ECO:0000313" key="3">
    <source>
        <dbReference type="Proteomes" id="UP000295135"/>
    </source>
</evidence>
<evidence type="ECO:0000256" key="1">
    <source>
        <dbReference type="SAM" id="SignalP"/>
    </source>
</evidence>
<evidence type="ECO:0000313" key="2">
    <source>
        <dbReference type="EMBL" id="TCS69465.1"/>
    </source>
</evidence>
<proteinExistence type="predicted"/>
<reference evidence="2 3" key="1">
    <citation type="submission" date="2019-03" db="EMBL/GenBank/DDBJ databases">
        <title>Genomic Encyclopedia of Type Strains, Phase IV (KMG-IV): sequencing the most valuable type-strain genomes for metagenomic binning, comparative biology and taxonomic classification.</title>
        <authorList>
            <person name="Goeker M."/>
        </authorList>
    </citation>
    <scope>NUCLEOTIDE SEQUENCE [LARGE SCALE GENOMIC DNA]</scope>
    <source>
        <strain evidence="2 3">DSM 103923</strain>
    </source>
</reference>